<dbReference type="InterPro" id="IPR008875">
    <property type="entry name" value="TraX"/>
</dbReference>
<accession>A0A9J6ZGD1</accession>
<feature type="transmembrane region" description="Helical" evidence="1">
    <location>
        <begin position="100"/>
        <end position="119"/>
    </location>
</feature>
<evidence type="ECO:0000256" key="1">
    <source>
        <dbReference type="SAM" id="Phobius"/>
    </source>
</evidence>
<evidence type="ECO:0000313" key="2">
    <source>
        <dbReference type="EMBL" id="URN95251.1"/>
    </source>
</evidence>
<dbReference type="KEGG" id="plig:NAG76_03040"/>
<gene>
    <name evidence="2" type="ORF">NAG76_03040</name>
</gene>
<name>A0A9J6ZGD1_9BACL</name>
<dbReference type="AlphaFoldDB" id="A0A9J6ZGD1"/>
<feature type="transmembrane region" description="Helical" evidence="1">
    <location>
        <begin position="76"/>
        <end position="93"/>
    </location>
</feature>
<feature type="transmembrane region" description="Helical" evidence="1">
    <location>
        <begin position="188"/>
        <end position="208"/>
    </location>
</feature>
<dbReference type="EMBL" id="CP097899">
    <property type="protein sequence ID" value="URN95251.1"/>
    <property type="molecule type" value="Genomic_DNA"/>
</dbReference>
<dbReference type="Pfam" id="PF05857">
    <property type="entry name" value="TraX"/>
    <property type="match status" value="1"/>
</dbReference>
<feature type="transmembrane region" description="Helical" evidence="1">
    <location>
        <begin position="131"/>
        <end position="151"/>
    </location>
</feature>
<keyword evidence="1" id="KW-0472">Membrane</keyword>
<protein>
    <submittedName>
        <fullName evidence="2">Conjugal transfer protein TraX</fullName>
    </submittedName>
</protein>
<feature type="transmembrane region" description="Helical" evidence="1">
    <location>
        <begin position="53"/>
        <end position="70"/>
    </location>
</feature>
<feature type="transmembrane region" description="Helical" evidence="1">
    <location>
        <begin position="158"/>
        <end position="176"/>
    </location>
</feature>
<dbReference type="Proteomes" id="UP001056756">
    <property type="component" value="Chromosome"/>
</dbReference>
<keyword evidence="1" id="KW-0812">Transmembrane</keyword>
<organism evidence="2 3">
    <name type="scientific">Candidatus Pristimantibacillus lignocellulolyticus</name>
    <dbReference type="NCBI Taxonomy" id="2994561"/>
    <lineage>
        <taxon>Bacteria</taxon>
        <taxon>Bacillati</taxon>
        <taxon>Bacillota</taxon>
        <taxon>Bacilli</taxon>
        <taxon>Bacillales</taxon>
        <taxon>Paenibacillaceae</taxon>
        <taxon>Candidatus Pristimantibacillus</taxon>
    </lineage>
</organism>
<evidence type="ECO:0000313" key="3">
    <source>
        <dbReference type="Proteomes" id="UP001056756"/>
    </source>
</evidence>
<keyword evidence="1" id="KW-1133">Transmembrane helix</keyword>
<reference evidence="2" key="1">
    <citation type="submission" date="2022-05" db="EMBL/GenBank/DDBJ databases">
        <title>Novel bacterial taxa in a minimal lignocellulolytic consortium and its capacity to transform plastics disclosed by genome-resolved metagenomics.</title>
        <authorList>
            <person name="Rodriguez C.A.D."/>
            <person name="Diaz-Garcia L."/>
            <person name="Herrera K."/>
            <person name="Tarazona N.A."/>
            <person name="Sproer C."/>
            <person name="Overmann J."/>
            <person name="Jimenez D.J."/>
        </authorList>
    </citation>
    <scope>NUCLEOTIDE SEQUENCE</scope>
    <source>
        <strain evidence="2">MAG5</strain>
    </source>
</reference>
<proteinExistence type="predicted"/>
<sequence>MQWIAMLTMLIDHIGAVFFPNELMLRIIGRLSFPIYTYLMVVGYHRTSNFSKYVLRLGLLAIISQLPYTLTFDVLRFNVIATLLVCLLTLKILDMKKIHLAIRVFLAVGSLVLLEIVSFDYGAYALVLMLIYRYFTSSVMFIVQFIAEIIFMVYHSWLIQFISMIVTYTIAFHPNIIQKLSHWRAPNWIWRSFYPLHLTIIAMINLYITLLD</sequence>